<proteinExistence type="inferred from homology"/>
<sequence length="568" mass="60529">MRDILEFLAALLAFAGTANGGVIGHRDAQKCSQDVGGNQYCNAVTYVSYQVAAEQLRGYKEVTGMDFATGQCTYAERSVSGPLAPFNEPLSIHFRGPIRLKQFAVYIPHSDAEKFKKRNSAAKMTKKDKEIVPLEKRAKKTVTVWETETVLTTEYLTVTAAEGVTDGCVMPTTFLSTCTSVVSNISQAAAAVASTEPSSTPFASVSTVPETTSTTTSMPSSGPAVFTPFVPNLGRPSMITSSTSSTSASTSSTVEPVASSTTRISSVKNVTSSLISISTAEPLSSSSIGTPPTPSQTPESSSFGLGDFQRIGYYDAEAQTSEGITFLGNFGATGISGTWSTTFGNSQSFVNSNATGPSASPQIIADTLIPSRHEFAIMTDQPCGDDGSCGFVQPGAPAFKGFPSAPQKVFLMEFSMPHETGPDLFLAEGRKDAQWDAPAVWLLNARIPYTQQYGNCSCWHTGCGEFDIFEALEPGEDRVLTSVHAQYRAGARDYLMRPTAETMQLAVVLDEVKGTLEVKVLEDLPREMMQVLASGFKSFLSDFEAEEITSEPDGTLGSSKVLLVVPST</sequence>
<evidence type="ECO:0000256" key="1">
    <source>
        <dbReference type="ARBA" id="ARBA00000382"/>
    </source>
</evidence>
<feature type="signal peptide" evidence="9">
    <location>
        <begin position="1"/>
        <end position="20"/>
    </location>
</feature>
<evidence type="ECO:0000256" key="2">
    <source>
        <dbReference type="ARBA" id="ARBA00006055"/>
    </source>
</evidence>
<reference evidence="12" key="1">
    <citation type="journal article" date="2023" name="Mol. Phylogenet. Evol.">
        <title>Genome-scale phylogeny and comparative genomics of the fungal order Sordariales.</title>
        <authorList>
            <person name="Hensen N."/>
            <person name="Bonometti L."/>
            <person name="Westerberg I."/>
            <person name="Brannstrom I.O."/>
            <person name="Guillou S."/>
            <person name="Cros-Aarteil S."/>
            <person name="Calhoun S."/>
            <person name="Haridas S."/>
            <person name="Kuo A."/>
            <person name="Mondo S."/>
            <person name="Pangilinan J."/>
            <person name="Riley R."/>
            <person name="LaButti K."/>
            <person name="Andreopoulos B."/>
            <person name="Lipzen A."/>
            <person name="Chen C."/>
            <person name="Yan M."/>
            <person name="Daum C."/>
            <person name="Ng V."/>
            <person name="Clum A."/>
            <person name="Steindorff A."/>
            <person name="Ohm R.A."/>
            <person name="Martin F."/>
            <person name="Silar P."/>
            <person name="Natvig D.O."/>
            <person name="Lalanne C."/>
            <person name="Gautier V."/>
            <person name="Ament-Velasquez S.L."/>
            <person name="Kruys A."/>
            <person name="Hutchinson M.I."/>
            <person name="Powell A.J."/>
            <person name="Barry K."/>
            <person name="Miller A.N."/>
            <person name="Grigoriev I.V."/>
            <person name="Debuchy R."/>
            <person name="Gladieux P."/>
            <person name="Hiltunen Thoren M."/>
            <person name="Johannesson H."/>
        </authorList>
    </citation>
    <scope>NUCLEOTIDE SEQUENCE</scope>
    <source>
        <strain evidence="12">PSN309</strain>
    </source>
</reference>
<dbReference type="PANTHER" id="PTHR31737:SF2">
    <property type="entry name" value="PROTEIN TOS1"/>
    <property type="match status" value="1"/>
</dbReference>
<gene>
    <name evidence="12" type="ORF">QBC35DRAFT_203364</name>
</gene>
<accession>A0AAN6X3Q4</accession>
<evidence type="ECO:0000259" key="10">
    <source>
        <dbReference type="Pfam" id="PF10287"/>
    </source>
</evidence>
<dbReference type="GO" id="GO:0042973">
    <property type="term" value="F:glucan endo-1,3-beta-D-glucosidase activity"/>
    <property type="evidence" value="ECO:0007669"/>
    <property type="project" value="UniProtKB-EC"/>
</dbReference>
<reference evidence="12" key="2">
    <citation type="submission" date="2023-05" db="EMBL/GenBank/DDBJ databases">
        <authorList>
            <consortium name="Lawrence Berkeley National Laboratory"/>
            <person name="Steindorff A."/>
            <person name="Hensen N."/>
            <person name="Bonometti L."/>
            <person name="Westerberg I."/>
            <person name="Brannstrom I.O."/>
            <person name="Guillou S."/>
            <person name="Cros-Aarteil S."/>
            <person name="Calhoun S."/>
            <person name="Haridas S."/>
            <person name="Kuo A."/>
            <person name="Mondo S."/>
            <person name="Pangilinan J."/>
            <person name="Riley R."/>
            <person name="Labutti K."/>
            <person name="Andreopoulos B."/>
            <person name="Lipzen A."/>
            <person name="Chen C."/>
            <person name="Yanf M."/>
            <person name="Daum C."/>
            <person name="Ng V."/>
            <person name="Clum A."/>
            <person name="Ohm R."/>
            <person name="Martin F."/>
            <person name="Silar P."/>
            <person name="Natvig D."/>
            <person name="Lalanne C."/>
            <person name="Gautier V."/>
            <person name="Ament-Velasquez S.L."/>
            <person name="Kruys A."/>
            <person name="Hutchinson M.I."/>
            <person name="Powell A.J."/>
            <person name="Barry K."/>
            <person name="Miller A.N."/>
            <person name="Grigoriev I.V."/>
            <person name="Debuchy R."/>
            <person name="Gladieux P."/>
            <person name="Thoren M.H."/>
            <person name="Johannesson H."/>
        </authorList>
    </citation>
    <scope>NUCLEOTIDE SEQUENCE</scope>
    <source>
        <strain evidence="12">PSN309</strain>
    </source>
</reference>
<protein>
    <recommendedName>
        <fullName evidence="3">glucan endo-1,3-beta-D-glucosidase</fullName>
        <ecNumber evidence="3">3.2.1.39</ecNumber>
    </recommendedName>
</protein>
<evidence type="ECO:0000256" key="5">
    <source>
        <dbReference type="ARBA" id="ARBA00022801"/>
    </source>
</evidence>
<keyword evidence="4 9" id="KW-0732">Signal</keyword>
<evidence type="ECO:0000256" key="7">
    <source>
        <dbReference type="ARBA" id="ARBA00023316"/>
    </source>
</evidence>
<keyword evidence="6" id="KW-0326">Glycosidase</keyword>
<dbReference type="InterPro" id="IPR018805">
    <property type="entry name" value="YJL171C/Tos1_C"/>
</dbReference>
<organism evidence="12 13">
    <name type="scientific">Podospora australis</name>
    <dbReference type="NCBI Taxonomy" id="1536484"/>
    <lineage>
        <taxon>Eukaryota</taxon>
        <taxon>Fungi</taxon>
        <taxon>Dikarya</taxon>
        <taxon>Ascomycota</taxon>
        <taxon>Pezizomycotina</taxon>
        <taxon>Sordariomycetes</taxon>
        <taxon>Sordariomycetidae</taxon>
        <taxon>Sordariales</taxon>
        <taxon>Podosporaceae</taxon>
        <taxon>Podospora</taxon>
    </lineage>
</organism>
<dbReference type="PANTHER" id="PTHR31737">
    <property type="entry name" value="PROTEIN TOS1"/>
    <property type="match status" value="1"/>
</dbReference>
<keyword evidence="5 12" id="KW-0378">Hydrolase</keyword>
<evidence type="ECO:0000259" key="11">
    <source>
        <dbReference type="Pfam" id="PF10290"/>
    </source>
</evidence>
<dbReference type="GO" id="GO:0009277">
    <property type="term" value="C:fungal-type cell wall"/>
    <property type="evidence" value="ECO:0007669"/>
    <property type="project" value="TreeGrafter"/>
</dbReference>
<feature type="compositionally biased region" description="Low complexity" evidence="8">
    <location>
        <begin position="282"/>
        <end position="302"/>
    </location>
</feature>
<feature type="region of interest" description="Disordered" evidence="8">
    <location>
        <begin position="237"/>
        <end position="262"/>
    </location>
</feature>
<feature type="compositionally biased region" description="Low complexity" evidence="8">
    <location>
        <begin position="204"/>
        <end position="221"/>
    </location>
</feature>
<feature type="domain" description="Cell wall protein YJL171C/Tos1 N-terminal" evidence="11">
    <location>
        <begin position="59"/>
        <end position="107"/>
    </location>
</feature>
<keyword evidence="7" id="KW-0961">Cell wall biogenesis/degradation</keyword>
<dbReference type="GO" id="GO:0071555">
    <property type="term" value="P:cell wall organization"/>
    <property type="evidence" value="ECO:0007669"/>
    <property type="project" value="UniProtKB-KW"/>
</dbReference>
<evidence type="ECO:0000313" key="12">
    <source>
        <dbReference type="EMBL" id="KAK4192808.1"/>
    </source>
</evidence>
<evidence type="ECO:0000313" key="13">
    <source>
        <dbReference type="Proteomes" id="UP001302126"/>
    </source>
</evidence>
<comment type="similarity">
    <text evidence="2">Belongs to the PGA52 family.</text>
</comment>
<dbReference type="Pfam" id="PF10290">
    <property type="entry name" value="YJL171C_Tos1_N"/>
    <property type="match status" value="1"/>
</dbReference>
<dbReference type="Pfam" id="PF10287">
    <property type="entry name" value="YJL171C_Tos1_C"/>
    <property type="match status" value="1"/>
</dbReference>
<feature type="compositionally biased region" description="Low complexity" evidence="8">
    <location>
        <begin position="240"/>
        <end position="262"/>
    </location>
</feature>
<evidence type="ECO:0000256" key="6">
    <source>
        <dbReference type="ARBA" id="ARBA00023295"/>
    </source>
</evidence>
<dbReference type="AlphaFoldDB" id="A0AAN6X3Q4"/>
<feature type="chain" id="PRO_5042824551" description="glucan endo-1,3-beta-D-glucosidase" evidence="9">
    <location>
        <begin position="21"/>
        <end position="568"/>
    </location>
</feature>
<evidence type="ECO:0000256" key="8">
    <source>
        <dbReference type="SAM" id="MobiDB-lite"/>
    </source>
</evidence>
<feature type="domain" description="Cell wall protein YJL171C/Tos1 C-terminal" evidence="10">
    <location>
        <begin position="306"/>
        <end position="523"/>
    </location>
</feature>
<comment type="catalytic activity">
    <reaction evidence="1">
        <text>Hydrolysis of (1-&gt;3)-beta-D-glucosidic linkages in (1-&gt;3)-beta-D-glucans.</text>
        <dbReference type="EC" id="3.2.1.39"/>
    </reaction>
</comment>
<evidence type="ECO:0000256" key="3">
    <source>
        <dbReference type="ARBA" id="ARBA00012780"/>
    </source>
</evidence>
<dbReference type="Proteomes" id="UP001302126">
    <property type="component" value="Unassembled WGS sequence"/>
</dbReference>
<dbReference type="EC" id="3.2.1.39" evidence="3"/>
<feature type="region of interest" description="Disordered" evidence="8">
    <location>
        <begin position="281"/>
        <end position="303"/>
    </location>
</feature>
<evidence type="ECO:0000256" key="4">
    <source>
        <dbReference type="ARBA" id="ARBA00022729"/>
    </source>
</evidence>
<comment type="caution">
    <text evidence="12">The sequence shown here is derived from an EMBL/GenBank/DDBJ whole genome shotgun (WGS) entry which is preliminary data.</text>
</comment>
<keyword evidence="13" id="KW-1185">Reference proteome</keyword>
<name>A0AAN6X3Q4_9PEZI</name>
<dbReference type="InterPro" id="IPR018807">
    <property type="entry name" value="YJL171C/Tos1_N"/>
</dbReference>
<feature type="region of interest" description="Disordered" evidence="8">
    <location>
        <begin position="196"/>
        <end position="223"/>
    </location>
</feature>
<evidence type="ECO:0000256" key="9">
    <source>
        <dbReference type="SAM" id="SignalP"/>
    </source>
</evidence>
<dbReference type="EMBL" id="MU864353">
    <property type="protein sequence ID" value="KAK4192808.1"/>
    <property type="molecule type" value="Genomic_DNA"/>
</dbReference>